<proteinExistence type="inferred from homology"/>
<organism evidence="3 4">
    <name type="scientific">Papilio machaon</name>
    <name type="common">Old World swallowtail butterfly</name>
    <dbReference type="NCBI Taxonomy" id="76193"/>
    <lineage>
        <taxon>Eukaryota</taxon>
        <taxon>Metazoa</taxon>
        <taxon>Ecdysozoa</taxon>
        <taxon>Arthropoda</taxon>
        <taxon>Hexapoda</taxon>
        <taxon>Insecta</taxon>
        <taxon>Pterygota</taxon>
        <taxon>Neoptera</taxon>
        <taxon>Endopterygota</taxon>
        <taxon>Lepidoptera</taxon>
        <taxon>Glossata</taxon>
        <taxon>Ditrysia</taxon>
        <taxon>Papilionoidea</taxon>
        <taxon>Papilionidae</taxon>
        <taxon>Papilioninae</taxon>
        <taxon>Papilio</taxon>
    </lineage>
</organism>
<protein>
    <submittedName>
        <fullName evidence="3">Dysbindin</fullName>
    </submittedName>
</protein>
<evidence type="ECO:0000313" key="4">
    <source>
        <dbReference type="Proteomes" id="UP000053240"/>
    </source>
</evidence>
<dbReference type="AlphaFoldDB" id="A0A0N0PEQ6"/>
<sequence>MLGNLKEFISVVQDGLSSHNNLRQTLQEVHKVTNIFKDKQKVANESKVNYGAGGEILEKYQNDWVDIHANAEQNAKAADEVDKLIKELHIITNTRVKSYKDFSQALSQLPAVTASVAQCADGLRNLKILLHDIEEQMVEFEDIMERRKMEKWKLDHHYQLTLYKEKKMAELEEIRSKLAKENSEQNMERERKQLAELQAKRENSAIAFQKDIAKYLSSGSVPSKLPSSPKITLEQIQLEDDKTDLEKFLDS</sequence>
<dbReference type="Proteomes" id="UP000053240">
    <property type="component" value="Unassembled WGS sequence"/>
</dbReference>
<dbReference type="PANTHER" id="PTHR16294">
    <property type="entry name" value="DYSTROBREVIN BINDING PROTEIN 1 DYSBINDIN"/>
    <property type="match status" value="1"/>
</dbReference>
<accession>A0A0N0PEQ6</accession>
<reference evidence="3 4" key="1">
    <citation type="journal article" date="2015" name="Nat. Commun.">
        <title>Outbred genome sequencing and CRISPR/Cas9 gene editing in butterflies.</title>
        <authorList>
            <person name="Li X."/>
            <person name="Fan D."/>
            <person name="Zhang W."/>
            <person name="Liu G."/>
            <person name="Zhang L."/>
            <person name="Zhao L."/>
            <person name="Fang X."/>
            <person name="Chen L."/>
            <person name="Dong Y."/>
            <person name="Chen Y."/>
            <person name="Ding Y."/>
            <person name="Zhao R."/>
            <person name="Feng M."/>
            <person name="Zhu Y."/>
            <person name="Feng Y."/>
            <person name="Jiang X."/>
            <person name="Zhu D."/>
            <person name="Xiang H."/>
            <person name="Feng X."/>
            <person name="Li S."/>
            <person name="Wang J."/>
            <person name="Zhang G."/>
            <person name="Kronforst M.R."/>
            <person name="Wang W."/>
        </authorList>
    </citation>
    <scope>NUCLEOTIDE SEQUENCE [LARGE SCALE GENOMIC DNA]</scope>
    <source>
        <strain evidence="3">Ya'a_city_454_Pm</strain>
        <tissue evidence="3">Whole body</tissue>
    </source>
</reference>
<dbReference type="KEGG" id="pmac:106715054"/>
<keyword evidence="4" id="KW-1185">Reference proteome</keyword>
<dbReference type="OrthoDB" id="2445127at2759"/>
<evidence type="ECO:0000256" key="2">
    <source>
        <dbReference type="SAM" id="Coils"/>
    </source>
</evidence>
<dbReference type="GO" id="GO:0005737">
    <property type="term" value="C:cytoplasm"/>
    <property type="evidence" value="ECO:0007669"/>
    <property type="project" value="InterPro"/>
</dbReference>
<dbReference type="InParanoid" id="A0A0N0PEQ6"/>
<dbReference type="PANTHER" id="PTHR16294:SF6">
    <property type="entry name" value="DYNAMIN N-TERMINAL DOMAIN-CONTAINING PROTEIN"/>
    <property type="match status" value="1"/>
</dbReference>
<dbReference type="InterPro" id="IPR007531">
    <property type="entry name" value="Dysbindin"/>
</dbReference>
<feature type="coiled-coil region" evidence="2">
    <location>
        <begin position="123"/>
        <end position="207"/>
    </location>
</feature>
<comment type="similarity">
    <text evidence="1">Belongs to the dysbindin family.</text>
</comment>
<keyword evidence="2" id="KW-0175">Coiled coil</keyword>
<evidence type="ECO:0000313" key="3">
    <source>
        <dbReference type="EMBL" id="KPJ19699.1"/>
    </source>
</evidence>
<dbReference type="EMBL" id="KQ459838">
    <property type="protein sequence ID" value="KPJ19699.1"/>
    <property type="molecule type" value="Genomic_DNA"/>
</dbReference>
<dbReference type="STRING" id="76193.A0A0N0PEQ6"/>
<evidence type="ECO:0000256" key="1">
    <source>
        <dbReference type="ARBA" id="ARBA00008686"/>
    </source>
</evidence>
<name>A0A0N0PEQ6_PAPMA</name>
<dbReference type="FunCoup" id="A0A0N0PEQ6">
    <property type="interactions" value="23"/>
</dbReference>
<gene>
    <name evidence="3" type="ORF">RR48_04671</name>
</gene>